<dbReference type="EMBL" id="JAVIJP010000017">
    <property type="protein sequence ID" value="KAL3639732.1"/>
    <property type="molecule type" value="Genomic_DNA"/>
</dbReference>
<sequence length="107" mass="12389">MDDDDDETWQHGASCWPIRGCSEQSYERLVSKDVAVRRSEPSIWTLLWRRIKKHKKKITFRGSKSTGFNYDPCSYSHNFDEGLVWADPDDLTRSFSARFAAAVPSKD</sequence>
<dbReference type="AlphaFoldDB" id="A0ABD3DCK0"/>
<organism evidence="1 2">
    <name type="scientific">Castilleja foliolosa</name>
    <dbReference type="NCBI Taxonomy" id="1961234"/>
    <lineage>
        <taxon>Eukaryota</taxon>
        <taxon>Viridiplantae</taxon>
        <taxon>Streptophyta</taxon>
        <taxon>Embryophyta</taxon>
        <taxon>Tracheophyta</taxon>
        <taxon>Spermatophyta</taxon>
        <taxon>Magnoliopsida</taxon>
        <taxon>eudicotyledons</taxon>
        <taxon>Gunneridae</taxon>
        <taxon>Pentapetalae</taxon>
        <taxon>asterids</taxon>
        <taxon>lamiids</taxon>
        <taxon>Lamiales</taxon>
        <taxon>Orobanchaceae</taxon>
        <taxon>Pedicularideae</taxon>
        <taxon>Castillejinae</taxon>
        <taxon>Castilleja</taxon>
    </lineage>
</organism>
<name>A0ABD3DCK0_9LAMI</name>
<comment type="caution">
    <text evidence="1">The sequence shown here is derived from an EMBL/GenBank/DDBJ whole genome shotgun (WGS) entry which is preliminary data.</text>
</comment>
<keyword evidence="2" id="KW-1185">Reference proteome</keyword>
<accession>A0ABD3DCK0</accession>
<proteinExistence type="predicted"/>
<evidence type="ECO:0000313" key="1">
    <source>
        <dbReference type="EMBL" id="KAL3639732.1"/>
    </source>
</evidence>
<dbReference type="Proteomes" id="UP001632038">
    <property type="component" value="Unassembled WGS sequence"/>
</dbReference>
<protein>
    <submittedName>
        <fullName evidence="1">Uncharacterized protein</fullName>
    </submittedName>
</protein>
<evidence type="ECO:0000313" key="2">
    <source>
        <dbReference type="Proteomes" id="UP001632038"/>
    </source>
</evidence>
<dbReference type="PANTHER" id="PTHR33168">
    <property type="entry name" value="STRESS INDUCED PROTEIN-RELATED"/>
    <property type="match status" value="1"/>
</dbReference>
<reference evidence="2" key="1">
    <citation type="journal article" date="2024" name="IScience">
        <title>Strigolactones Initiate the Formation of Haustorium-like Structures in Castilleja.</title>
        <authorList>
            <person name="Buerger M."/>
            <person name="Peterson D."/>
            <person name="Chory J."/>
        </authorList>
    </citation>
    <scope>NUCLEOTIDE SEQUENCE [LARGE SCALE GENOMIC DNA]</scope>
</reference>
<gene>
    <name evidence="1" type="ORF">CASFOL_014700</name>
</gene>